<dbReference type="Gene3D" id="1.20.1420.30">
    <property type="entry name" value="NCX, central ion-binding region"/>
    <property type="match status" value="1"/>
</dbReference>
<keyword evidence="8" id="KW-0472">Membrane</keyword>
<dbReference type="InterPro" id="IPR004836">
    <property type="entry name" value="Na_Ca_Ex"/>
</dbReference>
<dbReference type="InterPro" id="IPR044880">
    <property type="entry name" value="NCX_ion-bd_dom_sf"/>
</dbReference>
<dbReference type="Proteomes" id="UP000014760">
    <property type="component" value="Unassembled WGS sequence"/>
</dbReference>
<organism evidence="10">
    <name type="scientific">Capitella teleta</name>
    <name type="common">Polychaete worm</name>
    <dbReference type="NCBI Taxonomy" id="283909"/>
    <lineage>
        <taxon>Eukaryota</taxon>
        <taxon>Metazoa</taxon>
        <taxon>Spiralia</taxon>
        <taxon>Lophotrochozoa</taxon>
        <taxon>Annelida</taxon>
        <taxon>Polychaeta</taxon>
        <taxon>Sedentaria</taxon>
        <taxon>Scolecida</taxon>
        <taxon>Capitellidae</taxon>
        <taxon>Capitella</taxon>
    </lineage>
</organism>
<name>R7TYD7_CAPTE</name>
<sequence>MHDEKCPCLVDRNTINFTLQGGGVVGQFTGMKNVVKGREQRQSNDSDRTESCGGREAEIRWKTEDNAAKNGIDCIGSITFEHGETSKMLEIKIIDDARRPKNHLLVGLKDSVTALAFVALGTSLPDLLVSKQTVTMETTTDNSIGNVAGSISCECLPGPWSAVDGAGQRVCGGGSVVQHGRALIALFNGSHDEQIGLHEDLWWR</sequence>
<evidence type="ECO:0000256" key="7">
    <source>
        <dbReference type="ARBA" id="ARBA00023065"/>
    </source>
</evidence>
<keyword evidence="7" id="KW-0406">Ion transport</keyword>
<reference evidence="11" key="3">
    <citation type="submission" date="2015-06" db="UniProtKB">
        <authorList>
            <consortium name="EnsemblMetazoa"/>
        </authorList>
    </citation>
    <scope>IDENTIFICATION</scope>
</reference>
<evidence type="ECO:0000256" key="5">
    <source>
        <dbReference type="ARBA" id="ARBA00022692"/>
    </source>
</evidence>
<keyword evidence="6" id="KW-1133">Transmembrane helix</keyword>
<dbReference type="InterPro" id="IPR004837">
    <property type="entry name" value="NaCa_Exmemb"/>
</dbReference>
<dbReference type="EMBL" id="KB308820">
    <property type="protein sequence ID" value="ELT96436.1"/>
    <property type="molecule type" value="Genomic_DNA"/>
</dbReference>
<dbReference type="STRING" id="283909.R7TYD7"/>
<dbReference type="GO" id="GO:0005432">
    <property type="term" value="F:calcium:sodium antiporter activity"/>
    <property type="evidence" value="ECO:0007669"/>
    <property type="project" value="InterPro"/>
</dbReference>
<evidence type="ECO:0000259" key="9">
    <source>
        <dbReference type="Pfam" id="PF01699"/>
    </source>
</evidence>
<evidence type="ECO:0000313" key="12">
    <source>
        <dbReference type="Proteomes" id="UP000014760"/>
    </source>
</evidence>
<dbReference type="AlphaFoldDB" id="R7TYD7"/>
<keyword evidence="5" id="KW-0812">Transmembrane</keyword>
<keyword evidence="4" id="KW-0109">Calcium transport</keyword>
<dbReference type="EMBL" id="AMQN01011302">
    <property type="status" value="NOT_ANNOTATED_CDS"/>
    <property type="molecule type" value="Genomic_DNA"/>
</dbReference>
<dbReference type="GO" id="GO:0012505">
    <property type="term" value="C:endomembrane system"/>
    <property type="evidence" value="ECO:0007669"/>
    <property type="project" value="UniProtKB-SubCell"/>
</dbReference>
<dbReference type="EnsemblMetazoa" id="CapteT192676">
    <property type="protein sequence ID" value="CapteP192676"/>
    <property type="gene ID" value="CapteG192676"/>
</dbReference>
<dbReference type="OrthoDB" id="418484at2759"/>
<keyword evidence="4" id="KW-0106">Calcium</keyword>
<evidence type="ECO:0000256" key="1">
    <source>
        <dbReference type="ARBA" id="ARBA00004127"/>
    </source>
</evidence>
<dbReference type="Pfam" id="PF01699">
    <property type="entry name" value="Na_Ca_ex"/>
    <property type="match status" value="1"/>
</dbReference>
<evidence type="ECO:0000313" key="11">
    <source>
        <dbReference type="EnsemblMetazoa" id="CapteP192676"/>
    </source>
</evidence>
<evidence type="ECO:0000256" key="6">
    <source>
        <dbReference type="ARBA" id="ARBA00022989"/>
    </source>
</evidence>
<keyword evidence="12" id="KW-1185">Reference proteome</keyword>
<dbReference type="InterPro" id="IPR038081">
    <property type="entry name" value="CalX-like_sf"/>
</dbReference>
<feature type="domain" description="Sodium/calcium exchanger membrane region" evidence="9">
    <location>
        <begin position="106"/>
        <end position="156"/>
    </location>
</feature>
<dbReference type="GO" id="GO:0042383">
    <property type="term" value="C:sarcolemma"/>
    <property type="evidence" value="ECO:0007669"/>
    <property type="project" value="TreeGrafter"/>
</dbReference>
<evidence type="ECO:0000256" key="2">
    <source>
        <dbReference type="ARBA" id="ARBA00022448"/>
    </source>
</evidence>
<evidence type="ECO:0000256" key="4">
    <source>
        <dbReference type="ARBA" id="ARBA00022568"/>
    </source>
</evidence>
<protein>
    <recommendedName>
        <fullName evidence="9">Sodium/calcium exchanger membrane region domain-containing protein</fullName>
    </recommendedName>
</protein>
<accession>R7TYD7</accession>
<evidence type="ECO:0000256" key="8">
    <source>
        <dbReference type="ARBA" id="ARBA00023136"/>
    </source>
</evidence>
<evidence type="ECO:0000313" key="10">
    <source>
        <dbReference type="EMBL" id="ELT96436.1"/>
    </source>
</evidence>
<gene>
    <name evidence="10" type="ORF">CAPTEDRAFT_192676</name>
</gene>
<keyword evidence="3" id="KW-0050">Antiport</keyword>
<dbReference type="PANTHER" id="PTHR11878">
    <property type="entry name" value="SODIUM/CALCIUM EXCHANGER"/>
    <property type="match status" value="1"/>
</dbReference>
<reference evidence="12" key="1">
    <citation type="submission" date="2012-12" db="EMBL/GenBank/DDBJ databases">
        <authorList>
            <person name="Hellsten U."/>
            <person name="Grimwood J."/>
            <person name="Chapman J.A."/>
            <person name="Shapiro H."/>
            <person name="Aerts A."/>
            <person name="Otillar R.P."/>
            <person name="Terry A.Y."/>
            <person name="Boore J.L."/>
            <person name="Simakov O."/>
            <person name="Marletaz F."/>
            <person name="Cho S.-J."/>
            <person name="Edsinger-Gonzales E."/>
            <person name="Havlak P."/>
            <person name="Kuo D.-H."/>
            <person name="Larsson T."/>
            <person name="Lv J."/>
            <person name="Arendt D."/>
            <person name="Savage R."/>
            <person name="Osoegawa K."/>
            <person name="de Jong P."/>
            <person name="Lindberg D.R."/>
            <person name="Seaver E.C."/>
            <person name="Weisblat D.A."/>
            <person name="Putnam N.H."/>
            <person name="Grigoriev I.V."/>
            <person name="Rokhsar D.S."/>
        </authorList>
    </citation>
    <scope>NUCLEOTIDE SEQUENCE</scope>
    <source>
        <strain evidence="12">I ESC-2004</strain>
    </source>
</reference>
<dbReference type="InterPro" id="IPR051171">
    <property type="entry name" value="CaCA"/>
</dbReference>
<dbReference type="PANTHER" id="PTHR11878:SF76">
    <property type="entry name" value="CALX-BETA DOMAIN-CONTAINING PROTEIN"/>
    <property type="match status" value="1"/>
</dbReference>
<keyword evidence="2" id="KW-0813">Transport</keyword>
<evidence type="ECO:0000256" key="3">
    <source>
        <dbReference type="ARBA" id="ARBA00022449"/>
    </source>
</evidence>
<dbReference type="HOGENOM" id="CLU_1344412_0_0_1"/>
<reference evidence="10 12" key="2">
    <citation type="journal article" date="2013" name="Nature">
        <title>Insights into bilaterian evolution from three spiralian genomes.</title>
        <authorList>
            <person name="Simakov O."/>
            <person name="Marletaz F."/>
            <person name="Cho S.J."/>
            <person name="Edsinger-Gonzales E."/>
            <person name="Havlak P."/>
            <person name="Hellsten U."/>
            <person name="Kuo D.H."/>
            <person name="Larsson T."/>
            <person name="Lv J."/>
            <person name="Arendt D."/>
            <person name="Savage R."/>
            <person name="Osoegawa K."/>
            <person name="de Jong P."/>
            <person name="Grimwood J."/>
            <person name="Chapman J.A."/>
            <person name="Shapiro H."/>
            <person name="Aerts A."/>
            <person name="Otillar R.P."/>
            <person name="Terry A.Y."/>
            <person name="Boore J.L."/>
            <person name="Grigoriev I.V."/>
            <person name="Lindberg D.R."/>
            <person name="Seaver E.C."/>
            <person name="Weisblat D.A."/>
            <person name="Putnam N.H."/>
            <person name="Rokhsar D.S."/>
        </authorList>
    </citation>
    <scope>NUCLEOTIDE SEQUENCE</scope>
    <source>
        <strain evidence="10 12">I ESC-2004</strain>
    </source>
</reference>
<dbReference type="GO" id="GO:0098794">
    <property type="term" value="C:postsynapse"/>
    <property type="evidence" value="ECO:0007669"/>
    <property type="project" value="TreeGrafter"/>
</dbReference>
<dbReference type="PRINTS" id="PR01259">
    <property type="entry name" value="NACAEXCHNGR"/>
</dbReference>
<dbReference type="GO" id="GO:0030424">
    <property type="term" value="C:axon"/>
    <property type="evidence" value="ECO:0007669"/>
    <property type="project" value="TreeGrafter"/>
</dbReference>
<proteinExistence type="predicted"/>
<comment type="subcellular location">
    <subcellularLocation>
        <location evidence="1">Endomembrane system</location>
        <topology evidence="1">Multi-pass membrane protein</topology>
    </subcellularLocation>
</comment>
<dbReference type="SUPFAM" id="SSF141072">
    <property type="entry name" value="CalX-like"/>
    <property type="match status" value="1"/>
</dbReference>
<dbReference type="GO" id="GO:0098703">
    <property type="term" value="P:calcium ion import across plasma membrane"/>
    <property type="evidence" value="ECO:0007669"/>
    <property type="project" value="TreeGrafter"/>
</dbReference>